<reference evidence="2 3" key="1">
    <citation type="journal article" date="2020" name="bioRxiv">
        <title>Metabolic contributions of an alphaproteobacterial endosymbiont in the apicomplexan Cardiosporidium cionae.</title>
        <authorList>
            <person name="Hunter E.S."/>
            <person name="Paight C.J."/>
            <person name="Lane C.E."/>
        </authorList>
    </citation>
    <scope>NUCLEOTIDE SEQUENCE [LARGE SCALE GENOMIC DNA]</scope>
    <source>
        <strain evidence="2">ESH_2018</strain>
    </source>
</reference>
<name>A0ABQ7J598_9APIC</name>
<evidence type="ECO:0000313" key="2">
    <source>
        <dbReference type="EMBL" id="KAF8819181.1"/>
    </source>
</evidence>
<evidence type="ECO:0000313" key="3">
    <source>
        <dbReference type="Proteomes" id="UP000823046"/>
    </source>
</evidence>
<protein>
    <recommendedName>
        <fullName evidence="4">Thioredoxin domain-containing protein</fullName>
    </recommendedName>
</protein>
<comment type="caution">
    <text evidence="2">The sequence shown here is derived from an EMBL/GenBank/DDBJ whole genome shotgun (WGS) entry which is preliminary data.</text>
</comment>
<gene>
    <name evidence="2" type="ORF">IE077_001502</name>
</gene>
<evidence type="ECO:0000256" key="1">
    <source>
        <dbReference type="SAM" id="Phobius"/>
    </source>
</evidence>
<dbReference type="Proteomes" id="UP000823046">
    <property type="component" value="Unassembled WGS sequence"/>
</dbReference>
<keyword evidence="1" id="KW-0472">Membrane</keyword>
<proteinExistence type="predicted"/>
<evidence type="ECO:0008006" key="4">
    <source>
        <dbReference type="Google" id="ProtNLM"/>
    </source>
</evidence>
<keyword evidence="3" id="KW-1185">Reference proteome</keyword>
<organism evidence="2 3">
    <name type="scientific">Cardiosporidium cionae</name>
    <dbReference type="NCBI Taxonomy" id="476202"/>
    <lineage>
        <taxon>Eukaryota</taxon>
        <taxon>Sar</taxon>
        <taxon>Alveolata</taxon>
        <taxon>Apicomplexa</taxon>
        <taxon>Aconoidasida</taxon>
        <taxon>Nephromycida</taxon>
        <taxon>Cardiosporidium</taxon>
    </lineage>
</organism>
<keyword evidence="1" id="KW-1133">Transmembrane helix</keyword>
<sequence length="261" mass="30369">MHTLREFVSWFRRRYGDAVLIVVSLLLAKIFLQFFLRIGAFAKVDIRHTDVPKKIEWPIRNSLLKYLPTLANPSRAISFIPIKQPLSPKVFGFSFPSSIFNWRSRSDAYLLEFYGHECEHCAGMYPIIKRIEKELDTNFHFLEVWHNPINFQALRVLDVNSRCGGLPFFFNLKTFKHICGATTYENLKAWASGLPSKENLPPPLKMDELEALNRKVAPTRYFAVEIIQGVLGRIFNQLKQARQIGEKKMLQRLEQDKLPKS</sequence>
<dbReference type="EMBL" id="JADAQX010000908">
    <property type="protein sequence ID" value="KAF8819181.1"/>
    <property type="molecule type" value="Genomic_DNA"/>
</dbReference>
<accession>A0ABQ7J598</accession>
<keyword evidence="1" id="KW-0812">Transmembrane</keyword>
<dbReference type="InterPro" id="IPR036249">
    <property type="entry name" value="Thioredoxin-like_sf"/>
</dbReference>
<dbReference type="SUPFAM" id="SSF52833">
    <property type="entry name" value="Thioredoxin-like"/>
    <property type="match status" value="1"/>
</dbReference>
<feature type="transmembrane region" description="Helical" evidence="1">
    <location>
        <begin position="15"/>
        <end position="36"/>
    </location>
</feature>